<gene>
    <name evidence="1" type="ORF">BP01DRAFT_403107</name>
</gene>
<dbReference type="OrthoDB" id="429813at2759"/>
<dbReference type="Pfam" id="PF05141">
    <property type="entry name" value="DIT1_PvcA"/>
    <property type="match status" value="1"/>
</dbReference>
<protein>
    <submittedName>
        <fullName evidence="1">Putative spore wall assembly protein Dit1</fullName>
    </submittedName>
</protein>
<name>A0A318Z715_9EURO</name>
<proteinExistence type="predicted"/>
<organism evidence="1 2">
    <name type="scientific">Aspergillus saccharolyticus JOP 1030-1</name>
    <dbReference type="NCBI Taxonomy" id="1450539"/>
    <lineage>
        <taxon>Eukaryota</taxon>
        <taxon>Fungi</taxon>
        <taxon>Dikarya</taxon>
        <taxon>Ascomycota</taxon>
        <taxon>Pezizomycotina</taxon>
        <taxon>Eurotiomycetes</taxon>
        <taxon>Eurotiomycetidae</taxon>
        <taxon>Eurotiales</taxon>
        <taxon>Aspergillaceae</taxon>
        <taxon>Aspergillus</taxon>
        <taxon>Aspergillus subgen. Circumdati</taxon>
    </lineage>
</organism>
<dbReference type="InterPro" id="IPR007817">
    <property type="entry name" value="Isocyanide_synthase_DIT1"/>
</dbReference>
<dbReference type="PANTHER" id="PTHR37285">
    <property type="entry name" value="SPORE WALL MATURATION PROTEIN DIT1"/>
    <property type="match status" value="1"/>
</dbReference>
<keyword evidence="2" id="KW-1185">Reference proteome</keyword>
<dbReference type="GeneID" id="37079899"/>
<evidence type="ECO:0000313" key="1">
    <source>
        <dbReference type="EMBL" id="PYH43121.1"/>
    </source>
</evidence>
<dbReference type="EMBL" id="KZ821246">
    <property type="protein sequence ID" value="PYH43121.1"/>
    <property type="molecule type" value="Genomic_DNA"/>
</dbReference>
<evidence type="ECO:0000313" key="2">
    <source>
        <dbReference type="Proteomes" id="UP000248349"/>
    </source>
</evidence>
<dbReference type="PANTHER" id="PTHR37285:SF5">
    <property type="entry name" value="SPORE WALL MATURATION PROTEIN DIT1"/>
    <property type="match status" value="1"/>
</dbReference>
<reference evidence="1 2" key="1">
    <citation type="submission" date="2016-12" db="EMBL/GenBank/DDBJ databases">
        <title>The genomes of Aspergillus section Nigri reveals drivers in fungal speciation.</title>
        <authorList>
            <consortium name="DOE Joint Genome Institute"/>
            <person name="Vesth T.C."/>
            <person name="Nybo J."/>
            <person name="Theobald S."/>
            <person name="Brandl J."/>
            <person name="Frisvad J.C."/>
            <person name="Nielsen K.F."/>
            <person name="Lyhne E.K."/>
            <person name="Kogle M.E."/>
            <person name="Kuo A."/>
            <person name="Riley R."/>
            <person name="Clum A."/>
            <person name="Nolan M."/>
            <person name="Lipzen A."/>
            <person name="Salamov A."/>
            <person name="Henrissat B."/>
            <person name="Wiebenga A."/>
            <person name="De Vries R.P."/>
            <person name="Grigoriev I.V."/>
            <person name="Mortensen U.H."/>
            <person name="Andersen M.R."/>
            <person name="Baker S.E."/>
        </authorList>
    </citation>
    <scope>NUCLEOTIDE SEQUENCE [LARGE SCALE GENOMIC DNA]</scope>
    <source>
        <strain evidence="1 2">JOP 1030-1</strain>
    </source>
</reference>
<dbReference type="Proteomes" id="UP000248349">
    <property type="component" value="Unassembled WGS sequence"/>
</dbReference>
<accession>A0A318Z715</accession>
<dbReference type="STRING" id="1450539.A0A318Z715"/>
<dbReference type="RefSeq" id="XP_025429103.1">
    <property type="nucleotide sequence ID" value="XM_025578670.1"/>
</dbReference>
<sequence>MLSNTITIVPVGEPTAHVDVVMEPLKAFDAPTTTTTTPTTITTRGVSFPATTLNPLDTMAWTRKQAASEALVERISEIIASYRISGPEDHYETVYRPQLLSTLRYFVSRQEAINMVVPAYPFKSPNREEKVLGPDPDVGERMSLEHFNSIGARISQIYPPGGYVTIVSDGCCYNDLLGVSDEEVFRYAEGLHRIVDRLGLKHLRFSDPFDLIEGKHNVPVTEEEYASRIGELKDRLFTTYMPAGYDFDESLKHDPNATLTYRGYIRFLMSDLAMFFKEKQMSKSAIKKHCASVARRMIERGKVFSALVASASPLHVRLSIHASDNTSKLSVTLLPQERYSAFPVTPWHNTPYLDTESVSLSLSRKPAGPAVSYRLCTDNLGLAFLCADAPLYQVIDTSREKTPQLLQLTPLYPFGLQIKVPHDTPLSDFRLDNVAALARVHSPIIFEGLDPMQYTAAIADDFHRVAGSKLSLSILHEGIASTTATTTQQRRARSYLPDAAAVTSYFVAVPARNADDPLAFLEAATALDDVRSRVLHRWQAGHAVVADHRVALPVHLSPSSLRVLRG</sequence>
<dbReference type="AlphaFoldDB" id="A0A318Z715"/>